<dbReference type="Proteomes" id="UP000504636">
    <property type="component" value="Unplaced"/>
</dbReference>
<gene>
    <name evidence="1 3" type="ORF">BDZ99DRAFT_466723</name>
</gene>
<keyword evidence="2" id="KW-1185">Reference proteome</keyword>
<reference evidence="3" key="3">
    <citation type="submission" date="2025-04" db="UniProtKB">
        <authorList>
            <consortium name="RefSeq"/>
        </authorList>
    </citation>
    <scope>IDENTIFICATION</scope>
    <source>
        <strain evidence="3">CBS 304.34</strain>
    </source>
</reference>
<evidence type="ECO:0000313" key="2">
    <source>
        <dbReference type="Proteomes" id="UP000504636"/>
    </source>
</evidence>
<evidence type="ECO:0000313" key="3">
    <source>
        <dbReference type="RefSeq" id="XP_033572016.1"/>
    </source>
</evidence>
<dbReference type="RefSeq" id="XP_033572016.1">
    <property type="nucleotide sequence ID" value="XM_033720854.1"/>
</dbReference>
<dbReference type="AlphaFoldDB" id="A0A6A6Y8B4"/>
<reference evidence="3" key="2">
    <citation type="submission" date="2020-04" db="EMBL/GenBank/DDBJ databases">
        <authorList>
            <consortium name="NCBI Genome Project"/>
        </authorList>
    </citation>
    <scope>NUCLEOTIDE SEQUENCE</scope>
    <source>
        <strain evidence="3">CBS 304.34</strain>
    </source>
</reference>
<dbReference type="GeneID" id="54461747"/>
<sequence>MGRYYALAEYILPPLNPEASGSGSAHLDLKVRPTCVLVTQPIFDKFINNAHKHMILNISARYRRCAQIALRGSERPPDWSVACPDY</sequence>
<organism evidence="1">
    <name type="scientific">Mytilinidion resinicola</name>
    <dbReference type="NCBI Taxonomy" id="574789"/>
    <lineage>
        <taxon>Eukaryota</taxon>
        <taxon>Fungi</taxon>
        <taxon>Dikarya</taxon>
        <taxon>Ascomycota</taxon>
        <taxon>Pezizomycotina</taxon>
        <taxon>Dothideomycetes</taxon>
        <taxon>Pleosporomycetidae</taxon>
        <taxon>Mytilinidiales</taxon>
        <taxon>Mytilinidiaceae</taxon>
        <taxon>Mytilinidion</taxon>
    </lineage>
</organism>
<proteinExistence type="predicted"/>
<accession>A0A6A6Y8B4</accession>
<reference evidence="1 3" key="1">
    <citation type="journal article" date="2020" name="Stud. Mycol.">
        <title>101 Dothideomycetes genomes: a test case for predicting lifestyles and emergence of pathogens.</title>
        <authorList>
            <person name="Haridas S."/>
            <person name="Albert R."/>
            <person name="Binder M."/>
            <person name="Bloem J."/>
            <person name="Labutti K."/>
            <person name="Salamov A."/>
            <person name="Andreopoulos B."/>
            <person name="Baker S."/>
            <person name="Barry K."/>
            <person name="Bills G."/>
            <person name="Bluhm B."/>
            <person name="Cannon C."/>
            <person name="Castanera R."/>
            <person name="Culley D."/>
            <person name="Daum C."/>
            <person name="Ezra D."/>
            <person name="Gonzalez J."/>
            <person name="Henrissat B."/>
            <person name="Kuo A."/>
            <person name="Liang C."/>
            <person name="Lipzen A."/>
            <person name="Lutzoni F."/>
            <person name="Magnuson J."/>
            <person name="Mondo S."/>
            <person name="Nolan M."/>
            <person name="Ohm R."/>
            <person name="Pangilinan J."/>
            <person name="Park H.-J."/>
            <person name="Ramirez L."/>
            <person name="Alfaro M."/>
            <person name="Sun H."/>
            <person name="Tritt A."/>
            <person name="Yoshinaga Y."/>
            <person name="Zwiers L.-H."/>
            <person name="Turgeon B."/>
            <person name="Goodwin S."/>
            <person name="Spatafora J."/>
            <person name="Crous P."/>
            <person name="Grigoriev I."/>
        </authorList>
    </citation>
    <scope>NUCLEOTIDE SEQUENCE</scope>
    <source>
        <strain evidence="1 3">CBS 304.34</strain>
    </source>
</reference>
<name>A0A6A6Y8B4_9PEZI</name>
<protein>
    <submittedName>
        <fullName evidence="1 3">Uncharacterized protein</fullName>
    </submittedName>
</protein>
<dbReference type="EMBL" id="MU003710">
    <property type="protein sequence ID" value="KAF2805052.1"/>
    <property type="molecule type" value="Genomic_DNA"/>
</dbReference>
<evidence type="ECO:0000313" key="1">
    <source>
        <dbReference type="EMBL" id="KAF2805052.1"/>
    </source>
</evidence>